<evidence type="ECO:0000313" key="3">
    <source>
        <dbReference type="Proteomes" id="UP001058271"/>
    </source>
</evidence>
<name>A0ABY5ZBD0_9ACTN</name>
<dbReference type="RefSeq" id="WP_260728819.1">
    <property type="nucleotide sequence ID" value="NZ_BAAABS010000089.1"/>
</dbReference>
<evidence type="ECO:0000313" key="2">
    <source>
        <dbReference type="EMBL" id="UWZ39415.1"/>
    </source>
</evidence>
<dbReference type="InterPro" id="IPR023213">
    <property type="entry name" value="CAT-like_dom_sf"/>
</dbReference>
<dbReference type="Gene3D" id="3.30.559.30">
    <property type="entry name" value="Nonribosomal peptide synthetase, condensation domain"/>
    <property type="match status" value="1"/>
</dbReference>
<dbReference type="PANTHER" id="PTHR45527:SF1">
    <property type="entry name" value="FATTY ACID SYNTHASE"/>
    <property type="match status" value="1"/>
</dbReference>
<dbReference type="InterPro" id="IPR001242">
    <property type="entry name" value="Condensation_dom"/>
</dbReference>
<dbReference type="Gene3D" id="3.30.559.10">
    <property type="entry name" value="Chloramphenicol acetyltransferase-like domain"/>
    <property type="match status" value="1"/>
</dbReference>
<evidence type="ECO:0000259" key="1">
    <source>
        <dbReference type="Pfam" id="PF00668"/>
    </source>
</evidence>
<sequence length="561" mass="60886">MPGQRGGPARRLTVEFTGQRGGRAALTWAQGEIWEMIEQSRPRHSYYNTGHRFRVPAGRTVDDVRDAVRLLVETYEALRTTVGRGPDGGVLQHLHGHGVYRMDVVDTDAAHLGQVADEMWTDLLGHAFDESEWPVLFGLVTCAGRPAAVALVASHVALDWHGMGLVAEVFGRLLAGFDPPDPPGWQPFDQAAAEAAPQGRRRAQRSLAYWRGQLSTVPQTMFPVTAAPSGRLWPWVEMRSAALATASRILADRHRSTPGGVVLAATAALVGMRAGTPAVCLRMITGNRFAHQLRDMVGTCTQTALFVATLDNCPFGAFVDLAWAAMVQAYRYAQYPVPALRQVVADVSRERGMALDLGSFFDNLMDTGDPGEVAEPAATRESLAAALTRTTVRRGAVWPRRRRFNLEIRTASGGTELCLGVDPAVMSRAEAEQLLRAVDDLLVRAVHEDFPLDKVLELTGFPAPAREPTMVMVDRSWIDPDAIRDLLVTLPDVVGAEVTVDGRERLVADVVVPGTGITVDALHEDVLARLVARMAVRAPDHYRLRSGVGAPVYAEGTGRAG</sequence>
<dbReference type="PANTHER" id="PTHR45527">
    <property type="entry name" value="NONRIBOSOMAL PEPTIDE SYNTHETASE"/>
    <property type="match status" value="1"/>
</dbReference>
<organism evidence="2 3">
    <name type="scientific">Dactylosporangium roseum</name>
    <dbReference type="NCBI Taxonomy" id="47989"/>
    <lineage>
        <taxon>Bacteria</taxon>
        <taxon>Bacillati</taxon>
        <taxon>Actinomycetota</taxon>
        <taxon>Actinomycetes</taxon>
        <taxon>Micromonosporales</taxon>
        <taxon>Micromonosporaceae</taxon>
        <taxon>Dactylosporangium</taxon>
    </lineage>
</organism>
<dbReference type="Proteomes" id="UP001058271">
    <property type="component" value="Chromosome"/>
</dbReference>
<protein>
    <recommendedName>
        <fullName evidence="1">Condensation domain-containing protein</fullName>
    </recommendedName>
</protein>
<keyword evidence="3" id="KW-1185">Reference proteome</keyword>
<feature type="domain" description="Condensation" evidence="1">
    <location>
        <begin position="24"/>
        <end position="345"/>
    </location>
</feature>
<gene>
    <name evidence="2" type="ORF">Drose_14935</name>
</gene>
<dbReference type="EMBL" id="CP073721">
    <property type="protein sequence ID" value="UWZ39415.1"/>
    <property type="molecule type" value="Genomic_DNA"/>
</dbReference>
<dbReference type="SUPFAM" id="SSF52777">
    <property type="entry name" value="CoA-dependent acyltransferases"/>
    <property type="match status" value="2"/>
</dbReference>
<reference evidence="2" key="1">
    <citation type="submission" date="2021-04" db="EMBL/GenBank/DDBJ databases">
        <title>Biosynthetic gene clusters of Dactylosporangioum roseum.</title>
        <authorList>
            <person name="Hartkoorn R.C."/>
            <person name="Beaudoing E."/>
            <person name="Hot D."/>
            <person name="Moureu S."/>
        </authorList>
    </citation>
    <scope>NUCLEOTIDE SEQUENCE</scope>
    <source>
        <strain evidence="2">NRRL B-16295</strain>
    </source>
</reference>
<proteinExistence type="predicted"/>
<dbReference type="Pfam" id="PF00668">
    <property type="entry name" value="Condensation"/>
    <property type="match status" value="1"/>
</dbReference>
<accession>A0ABY5ZBD0</accession>